<accession>A0A0D2R1U4</accession>
<dbReference type="SUPFAM" id="SSF81383">
    <property type="entry name" value="F-box domain"/>
    <property type="match status" value="1"/>
</dbReference>
<dbReference type="SUPFAM" id="SSF52058">
    <property type="entry name" value="L domain-like"/>
    <property type="match status" value="1"/>
</dbReference>
<proteinExistence type="predicted"/>
<dbReference type="InterPro" id="IPR053772">
    <property type="entry name" value="At1g61320/At1g61330-like"/>
</dbReference>
<sequence length="435" mass="50357">MELPNSKMVKHDGNNGRDRISELPDDALMGILSFLPPEEAVLKTSFLSHRWKQLWESLPVSGFNFHVPLPVCCRGGHVKNLKDLRDGKYMTVEDMKRECSKFVEWVNNVMISHQGSTIDELRVRFYLDKDSQRYIDKWIEIAMRKQVKKLELDFPSLLHRPSNAYYPFPKECFPGIEFLTSLCLVNVGVSDEAMEFVLSNCPMLETLHLKNSPLLIHPKVSCSSLRLKHLNISHSESIQTIEISAPNLVSFEYHKLRKVPFHIWYAPKLTELDYSNWLDFNIAYLVSQLYNYLPQLVTLRLSLFLMDLPRFPKFTSLRNLTCITASIDNRLLLLKSLIEASPLLHKFKLLIKDHKEFKSGIEEVGKEEAQPNKYLKEVEIVGFLGQPVEVEFVTYLLKIAIKLEKIVIHGKLERMTQNLAHQLMKNRPGAELVLL</sequence>
<evidence type="ECO:0000313" key="3">
    <source>
        <dbReference type="Proteomes" id="UP000032304"/>
    </source>
</evidence>
<feature type="domain" description="F-box" evidence="1">
    <location>
        <begin position="17"/>
        <end position="54"/>
    </location>
</feature>
<dbReference type="STRING" id="29730.A0A0D2R1U4"/>
<dbReference type="InterPro" id="IPR055357">
    <property type="entry name" value="LRR_At1g61320_AtMIF1"/>
</dbReference>
<dbReference type="KEGG" id="gra:105801622"/>
<dbReference type="EMBL" id="CM001746">
    <property type="protein sequence ID" value="KJB45298.1"/>
    <property type="molecule type" value="Genomic_DNA"/>
</dbReference>
<dbReference type="PROSITE" id="PS50181">
    <property type="entry name" value="FBOX"/>
    <property type="match status" value="1"/>
</dbReference>
<keyword evidence="3" id="KW-1185">Reference proteome</keyword>
<dbReference type="InterPro" id="IPR032675">
    <property type="entry name" value="LRR_dom_sf"/>
</dbReference>
<dbReference type="Pfam" id="PF23622">
    <property type="entry name" value="LRR_At1g61320_AtMIF1"/>
    <property type="match status" value="1"/>
</dbReference>
<evidence type="ECO:0000313" key="2">
    <source>
        <dbReference type="EMBL" id="KJB45298.1"/>
    </source>
</evidence>
<organism evidence="2 3">
    <name type="scientific">Gossypium raimondii</name>
    <name type="common">Peruvian cotton</name>
    <name type="synonym">Gossypium klotzschianum subsp. raimondii</name>
    <dbReference type="NCBI Taxonomy" id="29730"/>
    <lineage>
        <taxon>Eukaryota</taxon>
        <taxon>Viridiplantae</taxon>
        <taxon>Streptophyta</taxon>
        <taxon>Embryophyta</taxon>
        <taxon>Tracheophyta</taxon>
        <taxon>Spermatophyta</taxon>
        <taxon>Magnoliopsida</taxon>
        <taxon>eudicotyledons</taxon>
        <taxon>Gunneridae</taxon>
        <taxon>Pentapetalae</taxon>
        <taxon>rosids</taxon>
        <taxon>malvids</taxon>
        <taxon>Malvales</taxon>
        <taxon>Malvaceae</taxon>
        <taxon>Malvoideae</taxon>
        <taxon>Gossypium</taxon>
    </lineage>
</organism>
<dbReference type="InterPro" id="IPR036047">
    <property type="entry name" value="F-box-like_dom_sf"/>
</dbReference>
<dbReference type="Gramene" id="KJB45298">
    <property type="protein sequence ID" value="KJB45298"/>
    <property type="gene ID" value="B456_007G299300"/>
</dbReference>
<dbReference type="Gene3D" id="3.80.10.10">
    <property type="entry name" value="Ribonuclease Inhibitor"/>
    <property type="match status" value="1"/>
</dbReference>
<gene>
    <name evidence="2" type="ORF">B456_007G299300</name>
</gene>
<dbReference type="OMA" id="SGHTICM"/>
<dbReference type="AlphaFoldDB" id="A0A0D2R1U4"/>
<protein>
    <recommendedName>
        <fullName evidence="1">F-box domain-containing protein</fullName>
    </recommendedName>
</protein>
<dbReference type="InterPro" id="IPR001810">
    <property type="entry name" value="F-box_dom"/>
</dbReference>
<dbReference type="PANTHER" id="PTHR34145:SF68">
    <property type="entry name" value="FBD DOMAIN-CONTAINING PROTEIN"/>
    <property type="match status" value="1"/>
</dbReference>
<dbReference type="eggNOG" id="ENOG502RYMX">
    <property type="taxonomic scope" value="Eukaryota"/>
</dbReference>
<name>A0A0D2R1U4_GOSRA</name>
<dbReference type="OrthoDB" id="613853at2759"/>
<dbReference type="Proteomes" id="UP000032304">
    <property type="component" value="Chromosome 7"/>
</dbReference>
<evidence type="ECO:0000259" key="1">
    <source>
        <dbReference type="PROSITE" id="PS50181"/>
    </source>
</evidence>
<dbReference type="Gene3D" id="1.20.1280.50">
    <property type="match status" value="1"/>
</dbReference>
<reference evidence="2 3" key="1">
    <citation type="journal article" date="2012" name="Nature">
        <title>Repeated polyploidization of Gossypium genomes and the evolution of spinnable cotton fibres.</title>
        <authorList>
            <person name="Paterson A.H."/>
            <person name="Wendel J.F."/>
            <person name="Gundlach H."/>
            <person name="Guo H."/>
            <person name="Jenkins J."/>
            <person name="Jin D."/>
            <person name="Llewellyn D."/>
            <person name="Showmaker K.C."/>
            <person name="Shu S."/>
            <person name="Udall J."/>
            <person name="Yoo M.J."/>
            <person name="Byers R."/>
            <person name="Chen W."/>
            <person name="Doron-Faigenboim A."/>
            <person name="Duke M.V."/>
            <person name="Gong L."/>
            <person name="Grimwood J."/>
            <person name="Grover C."/>
            <person name="Grupp K."/>
            <person name="Hu G."/>
            <person name="Lee T.H."/>
            <person name="Li J."/>
            <person name="Lin L."/>
            <person name="Liu T."/>
            <person name="Marler B.S."/>
            <person name="Page J.T."/>
            <person name="Roberts A.W."/>
            <person name="Romanel E."/>
            <person name="Sanders W.S."/>
            <person name="Szadkowski E."/>
            <person name="Tan X."/>
            <person name="Tang H."/>
            <person name="Xu C."/>
            <person name="Wang J."/>
            <person name="Wang Z."/>
            <person name="Zhang D."/>
            <person name="Zhang L."/>
            <person name="Ashrafi H."/>
            <person name="Bedon F."/>
            <person name="Bowers J.E."/>
            <person name="Brubaker C.L."/>
            <person name="Chee P.W."/>
            <person name="Das S."/>
            <person name="Gingle A.R."/>
            <person name="Haigler C.H."/>
            <person name="Harker D."/>
            <person name="Hoffmann L.V."/>
            <person name="Hovav R."/>
            <person name="Jones D.C."/>
            <person name="Lemke C."/>
            <person name="Mansoor S."/>
            <person name="ur Rahman M."/>
            <person name="Rainville L.N."/>
            <person name="Rambani A."/>
            <person name="Reddy U.K."/>
            <person name="Rong J.K."/>
            <person name="Saranga Y."/>
            <person name="Scheffler B.E."/>
            <person name="Scheffler J.A."/>
            <person name="Stelly D.M."/>
            <person name="Triplett B.A."/>
            <person name="Van Deynze A."/>
            <person name="Vaslin M.F."/>
            <person name="Waghmare V.N."/>
            <person name="Walford S.A."/>
            <person name="Wright R.J."/>
            <person name="Zaki E.A."/>
            <person name="Zhang T."/>
            <person name="Dennis E.S."/>
            <person name="Mayer K.F."/>
            <person name="Peterson D.G."/>
            <person name="Rokhsar D.S."/>
            <person name="Wang X."/>
            <person name="Schmutz J."/>
        </authorList>
    </citation>
    <scope>NUCLEOTIDE SEQUENCE [LARGE SCALE GENOMIC DNA]</scope>
</reference>
<dbReference type="Pfam" id="PF00646">
    <property type="entry name" value="F-box"/>
    <property type="match status" value="1"/>
</dbReference>
<dbReference type="PANTHER" id="PTHR34145">
    <property type="entry name" value="OS02G0105600 PROTEIN"/>
    <property type="match status" value="1"/>
</dbReference>